<feature type="region of interest" description="Disordered" evidence="1">
    <location>
        <begin position="1"/>
        <end position="24"/>
    </location>
</feature>
<reference evidence="2 3" key="1">
    <citation type="submission" date="2017-07" db="EMBL/GenBank/DDBJ databases">
        <authorList>
            <person name="Talla V."/>
            <person name="Backstrom N."/>
        </authorList>
    </citation>
    <scope>NUCLEOTIDE SEQUENCE [LARGE SCALE GENOMIC DNA]</scope>
</reference>
<evidence type="ECO:0000313" key="2">
    <source>
        <dbReference type="EMBL" id="VVD05778.1"/>
    </source>
</evidence>
<dbReference type="Proteomes" id="UP000324832">
    <property type="component" value="Unassembled WGS sequence"/>
</dbReference>
<feature type="compositionally biased region" description="Basic and acidic residues" evidence="1">
    <location>
        <begin position="9"/>
        <end position="19"/>
    </location>
</feature>
<dbReference type="EMBL" id="FZQP02007016">
    <property type="protein sequence ID" value="VVD05778.1"/>
    <property type="molecule type" value="Genomic_DNA"/>
</dbReference>
<proteinExistence type="predicted"/>
<sequence length="79" mass="9017">MNALVAIQRDTRNTTRGRGEPLSPQRLVMDFSPQASAEDSGVLQDKCSAFWKFIDTRPEFDDLKTDPVSGQTYYYLEIK</sequence>
<name>A0A5E4R7I3_9NEOP</name>
<protein>
    <submittedName>
        <fullName evidence="2">Uncharacterized protein</fullName>
    </submittedName>
</protein>
<keyword evidence="3" id="KW-1185">Reference proteome</keyword>
<accession>A0A5E4R7I3</accession>
<evidence type="ECO:0000256" key="1">
    <source>
        <dbReference type="SAM" id="MobiDB-lite"/>
    </source>
</evidence>
<evidence type="ECO:0000313" key="3">
    <source>
        <dbReference type="Proteomes" id="UP000324832"/>
    </source>
</evidence>
<dbReference type="AlphaFoldDB" id="A0A5E4R7I3"/>
<gene>
    <name evidence="2" type="ORF">LSINAPIS_LOCUS15247</name>
</gene>
<organism evidence="2 3">
    <name type="scientific">Leptidea sinapis</name>
    <dbReference type="NCBI Taxonomy" id="189913"/>
    <lineage>
        <taxon>Eukaryota</taxon>
        <taxon>Metazoa</taxon>
        <taxon>Ecdysozoa</taxon>
        <taxon>Arthropoda</taxon>
        <taxon>Hexapoda</taxon>
        <taxon>Insecta</taxon>
        <taxon>Pterygota</taxon>
        <taxon>Neoptera</taxon>
        <taxon>Endopterygota</taxon>
        <taxon>Lepidoptera</taxon>
        <taxon>Glossata</taxon>
        <taxon>Ditrysia</taxon>
        <taxon>Papilionoidea</taxon>
        <taxon>Pieridae</taxon>
        <taxon>Dismorphiinae</taxon>
        <taxon>Leptidea</taxon>
    </lineage>
</organism>